<dbReference type="PIRSF" id="PIRSF006135">
    <property type="entry name" value="CobU"/>
    <property type="match status" value="1"/>
</dbReference>
<evidence type="ECO:0000256" key="10">
    <source>
        <dbReference type="ARBA" id="ARBA00022741"/>
    </source>
</evidence>
<comment type="catalytic activity">
    <reaction evidence="3">
        <text>adenosylcob(III)inamide + GTP = adenosylcob(III)inamide phosphate + GDP + H(+)</text>
        <dbReference type="Rhea" id="RHEA:15765"/>
        <dbReference type="ChEBI" id="CHEBI:2480"/>
        <dbReference type="ChEBI" id="CHEBI:15378"/>
        <dbReference type="ChEBI" id="CHEBI:37565"/>
        <dbReference type="ChEBI" id="CHEBI:58189"/>
        <dbReference type="ChEBI" id="CHEBI:58502"/>
        <dbReference type="EC" id="2.7.1.156"/>
    </reaction>
</comment>
<evidence type="ECO:0000256" key="3">
    <source>
        <dbReference type="ARBA" id="ARBA00001522"/>
    </source>
</evidence>
<evidence type="ECO:0000256" key="8">
    <source>
        <dbReference type="ARBA" id="ARBA00022573"/>
    </source>
</evidence>
<comment type="pathway">
    <text evidence="5 14">Cofactor biosynthesis; adenosylcobalamin biosynthesis; adenosylcobalamin from cob(II)yrinate a,c-diamide: step 6/7.</text>
</comment>
<keyword evidence="12 14" id="KW-0067">ATP-binding</keyword>
<dbReference type="Pfam" id="PF02283">
    <property type="entry name" value="CobU"/>
    <property type="match status" value="1"/>
</dbReference>
<evidence type="ECO:0000256" key="13">
    <source>
        <dbReference type="ARBA" id="ARBA00023134"/>
    </source>
</evidence>
<dbReference type="InterPro" id="IPR027417">
    <property type="entry name" value="P-loop_NTPase"/>
</dbReference>
<name>A0ABW7FLA9_9BURK</name>
<gene>
    <name evidence="15" type="primary">cobU</name>
    <name evidence="15" type="ORF">ACG0Z3_15590</name>
</gene>
<evidence type="ECO:0000256" key="14">
    <source>
        <dbReference type="PIRNR" id="PIRNR006135"/>
    </source>
</evidence>
<comment type="pathway">
    <text evidence="6 14">Cofactor biosynthesis; adenosylcobalamin biosynthesis; adenosylcobalamin from cob(II)yrinate a,c-diamide: step 5/7.</text>
</comment>
<accession>A0ABW7FLA9</accession>
<keyword evidence="13 14" id="KW-0342">GTP-binding</keyword>
<dbReference type="GO" id="GO:0008820">
    <property type="term" value="F:cobinamide phosphate guanylyltransferase activity"/>
    <property type="evidence" value="ECO:0007669"/>
    <property type="project" value="UniProtKB-EC"/>
</dbReference>
<dbReference type="GO" id="GO:0043752">
    <property type="term" value="F:adenosylcobinamide kinase activity"/>
    <property type="evidence" value="ECO:0007669"/>
    <property type="project" value="UniProtKB-EC"/>
</dbReference>
<dbReference type="EC" id="2.7.1.156" evidence="14"/>
<evidence type="ECO:0000256" key="7">
    <source>
        <dbReference type="ARBA" id="ARBA00007490"/>
    </source>
</evidence>
<evidence type="ECO:0000313" key="15">
    <source>
        <dbReference type="EMBL" id="MFG6442108.1"/>
    </source>
</evidence>
<keyword evidence="10 14" id="KW-0547">Nucleotide-binding</keyword>
<proteinExistence type="inferred from homology"/>
<dbReference type="CDD" id="cd00544">
    <property type="entry name" value="CobU"/>
    <property type="match status" value="1"/>
</dbReference>
<evidence type="ECO:0000256" key="6">
    <source>
        <dbReference type="ARBA" id="ARBA00005159"/>
    </source>
</evidence>
<keyword evidence="9 14" id="KW-0808">Transferase</keyword>
<dbReference type="Proteomes" id="UP001606301">
    <property type="component" value="Unassembled WGS sequence"/>
</dbReference>
<keyword evidence="11 14" id="KW-0418">Kinase</keyword>
<comment type="similarity">
    <text evidence="7 14">Belongs to the CobU/CobP family.</text>
</comment>
<comment type="caution">
    <text evidence="15">The sequence shown here is derived from an EMBL/GenBank/DDBJ whole genome shotgun (WGS) entry which is preliminary data.</text>
</comment>
<dbReference type="SUPFAM" id="SSF52540">
    <property type="entry name" value="P-loop containing nucleoside triphosphate hydrolases"/>
    <property type="match status" value="1"/>
</dbReference>
<organism evidence="15 16">
    <name type="scientific">Pelomonas margarita</name>
    <dbReference type="NCBI Taxonomy" id="3299031"/>
    <lineage>
        <taxon>Bacteria</taxon>
        <taxon>Pseudomonadati</taxon>
        <taxon>Pseudomonadota</taxon>
        <taxon>Betaproteobacteria</taxon>
        <taxon>Burkholderiales</taxon>
        <taxon>Sphaerotilaceae</taxon>
        <taxon>Roseateles</taxon>
    </lineage>
</organism>
<dbReference type="Gene3D" id="3.40.50.300">
    <property type="entry name" value="P-loop containing nucleotide triphosphate hydrolases"/>
    <property type="match status" value="1"/>
</dbReference>
<comment type="catalytic activity">
    <reaction evidence="1 14">
        <text>adenosylcob(III)inamide + ATP = adenosylcob(III)inamide phosphate + ADP + H(+)</text>
        <dbReference type="Rhea" id="RHEA:15769"/>
        <dbReference type="ChEBI" id="CHEBI:2480"/>
        <dbReference type="ChEBI" id="CHEBI:15378"/>
        <dbReference type="ChEBI" id="CHEBI:30616"/>
        <dbReference type="ChEBI" id="CHEBI:58502"/>
        <dbReference type="ChEBI" id="CHEBI:456216"/>
        <dbReference type="EC" id="2.7.1.156"/>
    </reaction>
</comment>
<evidence type="ECO:0000256" key="1">
    <source>
        <dbReference type="ARBA" id="ARBA00000312"/>
    </source>
</evidence>
<dbReference type="NCBIfam" id="NF004469">
    <property type="entry name" value="PRK05800.1"/>
    <property type="match status" value="1"/>
</dbReference>
<dbReference type="PANTHER" id="PTHR34848:SF1">
    <property type="entry name" value="BIFUNCTIONAL ADENOSYLCOBALAMIN BIOSYNTHESIS PROTEIN COBU"/>
    <property type="match status" value="1"/>
</dbReference>
<keyword evidence="15" id="KW-0548">Nucleotidyltransferase</keyword>
<evidence type="ECO:0000256" key="5">
    <source>
        <dbReference type="ARBA" id="ARBA00004692"/>
    </source>
</evidence>
<reference evidence="15 16" key="1">
    <citation type="submission" date="2024-08" db="EMBL/GenBank/DDBJ databases">
        <authorList>
            <person name="Lu H."/>
        </authorList>
    </citation>
    <scope>NUCLEOTIDE SEQUENCE [LARGE SCALE GENOMIC DNA]</scope>
    <source>
        <strain evidence="15 16">LKC17W</strain>
    </source>
</reference>
<dbReference type="EC" id="2.7.7.62" evidence="14"/>
<dbReference type="PANTHER" id="PTHR34848">
    <property type="match status" value="1"/>
</dbReference>
<dbReference type="InterPro" id="IPR003203">
    <property type="entry name" value="CobU/CobP"/>
</dbReference>
<evidence type="ECO:0000256" key="11">
    <source>
        <dbReference type="ARBA" id="ARBA00022777"/>
    </source>
</evidence>
<dbReference type="RefSeq" id="WP_394399013.1">
    <property type="nucleotide sequence ID" value="NZ_JBIGHW010000008.1"/>
</dbReference>
<protein>
    <recommendedName>
        <fullName evidence="14">Bifunctional adenosylcobalamin biosynthesis protein</fullName>
        <ecNumber evidence="14">2.7.1.156</ecNumber>
        <ecNumber evidence="14">2.7.7.62</ecNumber>
    </recommendedName>
</protein>
<dbReference type="EMBL" id="JBIGHW010000008">
    <property type="protein sequence ID" value="MFG6442108.1"/>
    <property type="molecule type" value="Genomic_DNA"/>
</dbReference>
<evidence type="ECO:0000256" key="4">
    <source>
        <dbReference type="ARBA" id="ARBA00003889"/>
    </source>
</evidence>
<evidence type="ECO:0000313" key="16">
    <source>
        <dbReference type="Proteomes" id="UP001606301"/>
    </source>
</evidence>
<keyword evidence="16" id="KW-1185">Reference proteome</keyword>
<comment type="function">
    <text evidence="4 14">Catalyzes ATP-dependent phosphorylation of adenosylcobinamide and addition of GMP to adenosylcobinamide phosphate.</text>
</comment>
<evidence type="ECO:0000256" key="9">
    <source>
        <dbReference type="ARBA" id="ARBA00022679"/>
    </source>
</evidence>
<comment type="catalytic activity">
    <reaction evidence="2 14">
        <text>adenosylcob(III)inamide phosphate + GTP + H(+) = adenosylcob(III)inamide-GDP + diphosphate</text>
        <dbReference type="Rhea" id="RHEA:22712"/>
        <dbReference type="ChEBI" id="CHEBI:15378"/>
        <dbReference type="ChEBI" id="CHEBI:33019"/>
        <dbReference type="ChEBI" id="CHEBI:37565"/>
        <dbReference type="ChEBI" id="CHEBI:58502"/>
        <dbReference type="ChEBI" id="CHEBI:60487"/>
        <dbReference type="EC" id="2.7.7.62"/>
    </reaction>
</comment>
<evidence type="ECO:0000256" key="12">
    <source>
        <dbReference type="ARBA" id="ARBA00022840"/>
    </source>
</evidence>
<evidence type="ECO:0000256" key="2">
    <source>
        <dbReference type="ARBA" id="ARBA00000711"/>
    </source>
</evidence>
<keyword evidence="8 14" id="KW-0169">Cobalamin biosynthesis</keyword>
<sequence length="186" mass="20187">MSPHHLIVGGQRSGKSRHAERMAQAWLRAGAGHTVTVVATALAFDDEMRARIARHQADRPAGFATVEAPLALTAALREAAVPGRLLLVDCLTLWLTNWLMPMDGAADLAGWQAERQALLDALPALPSPVVFVSNEVGWGVSPMSREARFYVDELGRLNQAVAGRCQQLTLMVAGQAWTRAVEKEEE</sequence>